<dbReference type="GO" id="GO:0005886">
    <property type="term" value="C:plasma membrane"/>
    <property type="evidence" value="ECO:0007669"/>
    <property type="project" value="TreeGrafter"/>
</dbReference>
<reference evidence="7" key="1">
    <citation type="journal article" date="2014" name="Front. Microbiol.">
        <title>High frequency of phylogenetically diverse reductive dehalogenase-homologous genes in deep subseafloor sedimentary metagenomes.</title>
        <authorList>
            <person name="Kawai M."/>
            <person name="Futagami T."/>
            <person name="Toyoda A."/>
            <person name="Takaki Y."/>
            <person name="Nishi S."/>
            <person name="Hori S."/>
            <person name="Arai W."/>
            <person name="Tsubouchi T."/>
            <person name="Morono Y."/>
            <person name="Uchiyama I."/>
            <person name="Ito T."/>
            <person name="Fujiyama A."/>
            <person name="Inagaki F."/>
            <person name="Takami H."/>
        </authorList>
    </citation>
    <scope>NUCLEOTIDE SEQUENCE</scope>
    <source>
        <strain evidence="7">Expedition CK06-06</strain>
    </source>
</reference>
<gene>
    <name evidence="7" type="ORF">S06H3_34594</name>
</gene>
<evidence type="ECO:0000256" key="2">
    <source>
        <dbReference type="ARBA" id="ARBA00022448"/>
    </source>
</evidence>
<comment type="subcellular location">
    <subcellularLocation>
        <location evidence="1">Membrane</location>
        <topology evidence="1">Multi-pass membrane protein</topology>
    </subcellularLocation>
</comment>
<evidence type="ECO:0000256" key="4">
    <source>
        <dbReference type="ARBA" id="ARBA00022989"/>
    </source>
</evidence>
<proteinExistence type="predicted"/>
<keyword evidence="5 6" id="KW-0472">Membrane</keyword>
<sequence>TGIVCTFGFFASLIFATGGGLYWLEIVDHFIANFGLVVIGLVECLVLGWMYKIHKLREHANKTSDILIGKWWDILIKFVIPFVLCILLAVALVNNIINPYMGYPWWIITLGGVVPIITIFLLSFVLMKIRGKGVET</sequence>
<comment type="caution">
    <text evidence="7">The sequence shown here is derived from an EMBL/GenBank/DDBJ whole genome shotgun (WGS) entry which is preliminary data.</text>
</comment>
<dbReference type="InterPro" id="IPR037272">
    <property type="entry name" value="SNS_sf"/>
</dbReference>
<feature type="transmembrane region" description="Helical" evidence="6">
    <location>
        <begin position="74"/>
        <end position="97"/>
    </location>
</feature>
<dbReference type="SUPFAM" id="SSF161070">
    <property type="entry name" value="SNF-like"/>
    <property type="match status" value="1"/>
</dbReference>
<feature type="transmembrane region" description="Helical" evidence="6">
    <location>
        <begin position="30"/>
        <end position="53"/>
    </location>
</feature>
<dbReference type="PROSITE" id="PS50267">
    <property type="entry name" value="NA_NEUROTRAN_SYMP_3"/>
    <property type="match status" value="1"/>
</dbReference>
<dbReference type="AlphaFoldDB" id="X1PJ80"/>
<evidence type="ECO:0000256" key="3">
    <source>
        <dbReference type="ARBA" id="ARBA00022692"/>
    </source>
</evidence>
<evidence type="ECO:0000256" key="1">
    <source>
        <dbReference type="ARBA" id="ARBA00004141"/>
    </source>
</evidence>
<evidence type="ECO:0008006" key="8">
    <source>
        <dbReference type="Google" id="ProtNLM"/>
    </source>
</evidence>
<keyword evidence="4 6" id="KW-1133">Transmembrane helix</keyword>
<name>X1PJ80_9ZZZZ</name>
<dbReference type="InterPro" id="IPR000175">
    <property type="entry name" value="Na/ntran_symport"/>
</dbReference>
<feature type="transmembrane region" description="Helical" evidence="6">
    <location>
        <begin position="7"/>
        <end position="24"/>
    </location>
</feature>
<accession>X1PJ80</accession>
<feature type="non-terminal residue" evidence="7">
    <location>
        <position position="1"/>
    </location>
</feature>
<dbReference type="PANTHER" id="PTHR11616:SF240">
    <property type="entry name" value="BLOATED TUBULES, ISOFORM B-RELATED"/>
    <property type="match status" value="1"/>
</dbReference>
<protein>
    <recommendedName>
        <fullName evidence="8">Sodium-dependent transporter</fullName>
    </recommendedName>
</protein>
<organism evidence="7">
    <name type="scientific">marine sediment metagenome</name>
    <dbReference type="NCBI Taxonomy" id="412755"/>
    <lineage>
        <taxon>unclassified sequences</taxon>
        <taxon>metagenomes</taxon>
        <taxon>ecological metagenomes</taxon>
    </lineage>
</organism>
<keyword evidence="3 6" id="KW-0812">Transmembrane</keyword>
<dbReference type="Pfam" id="PF00209">
    <property type="entry name" value="SNF"/>
    <property type="match status" value="1"/>
</dbReference>
<dbReference type="EMBL" id="BARV01020780">
    <property type="protein sequence ID" value="GAI30929.1"/>
    <property type="molecule type" value="Genomic_DNA"/>
</dbReference>
<dbReference type="GO" id="GO:0035725">
    <property type="term" value="P:sodium ion transmembrane transport"/>
    <property type="evidence" value="ECO:0007669"/>
    <property type="project" value="TreeGrafter"/>
</dbReference>
<evidence type="ECO:0000256" key="6">
    <source>
        <dbReference type="SAM" id="Phobius"/>
    </source>
</evidence>
<dbReference type="PANTHER" id="PTHR11616">
    <property type="entry name" value="SODIUM/CHLORIDE DEPENDENT TRANSPORTER"/>
    <property type="match status" value="1"/>
</dbReference>
<feature type="transmembrane region" description="Helical" evidence="6">
    <location>
        <begin position="103"/>
        <end position="126"/>
    </location>
</feature>
<evidence type="ECO:0000256" key="5">
    <source>
        <dbReference type="ARBA" id="ARBA00023136"/>
    </source>
</evidence>
<evidence type="ECO:0000313" key="7">
    <source>
        <dbReference type="EMBL" id="GAI30929.1"/>
    </source>
</evidence>
<keyword evidence="2" id="KW-0813">Transport</keyword>